<protein>
    <submittedName>
        <fullName evidence="3">Retrovirus-related pol polyprotein from transposon TNT 1-94</fullName>
    </submittedName>
</protein>
<evidence type="ECO:0000313" key="3">
    <source>
        <dbReference type="EMBL" id="GJT69949.1"/>
    </source>
</evidence>
<name>A0ABQ5G4F1_9ASTR</name>
<organism evidence="3 4">
    <name type="scientific">Tanacetum coccineum</name>
    <dbReference type="NCBI Taxonomy" id="301880"/>
    <lineage>
        <taxon>Eukaryota</taxon>
        <taxon>Viridiplantae</taxon>
        <taxon>Streptophyta</taxon>
        <taxon>Embryophyta</taxon>
        <taxon>Tracheophyta</taxon>
        <taxon>Spermatophyta</taxon>
        <taxon>Magnoliopsida</taxon>
        <taxon>eudicotyledons</taxon>
        <taxon>Gunneridae</taxon>
        <taxon>Pentapetalae</taxon>
        <taxon>asterids</taxon>
        <taxon>campanulids</taxon>
        <taxon>Asterales</taxon>
        <taxon>Asteraceae</taxon>
        <taxon>Asteroideae</taxon>
        <taxon>Anthemideae</taxon>
        <taxon>Anthemidinae</taxon>
        <taxon>Tanacetum</taxon>
    </lineage>
</organism>
<accession>A0ABQ5G4F1</accession>
<dbReference type="Proteomes" id="UP001151760">
    <property type="component" value="Unassembled WGS sequence"/>
</dbReference>
<reference evidence="3" key="1">
    <citation type="journal article" date="2022" name="Int. J. Mol. Sci.">
        <title>Draft Genome of Tanacetum Coccineum: Genomic Comparison of Closely Related Tanacetum-Family Plants.</title>
        <authorList>
            <person name="Yamashiro T."/>
            <person name="Shiraishi A."/>
            <person name="Nakayama K."/>
            <person name="Satake H."/>
        </authorList>
    </citation>
    <scope>NUCLEOTIDE SEQUENCE</scope>
</reference>
<reference evidence="3" key="2">
    <citation type="submission" date="2022-01" db="EMBL/GenBank/DDBJ databases">
        <authorList>
            <person name="Yamashiro T."/>
            <person name="Shiraishi A."/>
            <person name="Satake H."/>
            <person name="Nakayama K."/>
        </authorList>
    </citation>
    <scope>NUCLEOTIDE SEQUENCE</scope>
</reference>
<comment type="caution">
    <text evidence="3">The sequence shown here is derived from an EMBL/GenBank/DDBJ whole genome shotgun (WGS) entry which is preliminary data.</text>
</comment>
<dbReference type="Pfam" id="PF07727">
    <property type="entry name" value="RVT_2"/>
    <property type="match status" value="1"/>
</dbReference>
<keyword evidence="4" id="KW-1185">Reference proteome</keyword>
<feature type="region of interest" description="Disordered" evidence="1">
    <location>
        <begin position="458"/>
        <end position="493"/>
    </location>
</feature>
<proteinExistence type="predicted"/>
<evidence type="ECO:0000313" key="4">
    <source>
        <dbReference type="Proteomes" id="UP001151760"/>
    </source>
</evidence>
<evidence type="ECO:0000256" key="1">
    <source>
        <dbReference type="SAM" id="MobiDB-lite"/>
    </source>
</evidence>
<gene>
    <name evidence="3" type="ORF">Tco_1029235</name>
</gene>
<dbReference type="EMBL" id="BQNB010018034">
    <property type="protein sequence ID" value="GJT69949.1"/>
    <property type="molecule type" value="Genomic_DNA"/>
</dbReference>
<feature type="domain" description="Reverse transcriptase Ty1/copia-type" evidence="2">
    <location>
        <begin position="124"/>
        <end position="215"/>
    </location>
</feature>
<sequence>METIHVKFDELTAMASEHDCLEPEFQRFINHNSSAETMNTPSKEDLDNLFDSPSTSSIIVAEHEAPPIVTTSDEQTSPISLTGADEFNQEDSADSDGNSQFVSYNPLSHEEIESSTTALEPSNVQNFHQILRKKALILKSFVPVARLEAARMFIAYAAHKNITIFQMDVKTAFLNGPFKEEVYVSQPEGFIDPEFPDHVYRLKKALYGLKQAPCACCGSYISSVPWIYMAQFWHTLKEDGSKYRLKFMLDKKELSLTLDDFRTIFHLPQANDNNHNSFVPPPSFLDMVPFYKQQLGFTMELKTSSSFKTTGLLQPWQTLCKIFSKCLTTRVTGWDQPPLQIMQMMYCFVNNIHVDYAELLWEGLYYSLHHPTSSIPYPRFTKIIISHYMTCFPDISRRARDMYHNLQDDDIMKNIFNSGRHKDKVGMQIPDWMITEEMKHTEHYRMYAEVFGLDVPLTQSQPTESTQGTHRTPSAPRSPNPKMDTAESSAPKRSTVIRFPTVNRTSLNEHYGLEEIKKMVDGQENIVDDSSIPRNDESNIPSTRIESRSDKECPKVEIAKEKEVEIAKEKEVDISKEKEVEITNVVILVNVNDEDEEITDEVYELKRREKGNEM</sequence>
<dbReference type="InterPro" id="IPR013103">
    <property type="entry name" value="RVT_2"/>
</dbReference>
<feature type="region of interest" description="Disordered" evidence="1">
    <location>
        <begin position="527"/>
        <end position="550"/>
    </location>
</feature>
<feature type="compositionally biased region" description="Polar residues" evidence="1">
    <location>
        <begin position="458"/>
        <end position="477"/>
    </location>
</feature>
<evidence type="ECO:0000259" key="2">
    <source>
        <dbReference type="Pfam" id="PF07727"/>
    </source>
</evidence>